<dbReference type="EMBL" id="CM056813">
    <property type="protein sequence ID" value="KAJ8639499.1"/>
    <property type="molecule type" value="Genomic_DNA"/>
</dbReference>
<proteinExistence type="predicted"/>
<gene>
    <name evidence="1" type="ORF">MRB53_016193</name>
</gene>
<reference evidence="1 2" key="1">
    <citation type="journal article" date="2022" name="Hortic Res">
        <title>A haplotype resolved chromosomal level avocado genome allows analysis of novel avocado genes.</title>
        <authorList>
            <person name="Nath O."/>
            <person name="Fletcher S.J."/>
            <person name="Hayward A."/>
            <person name="Shaw L.M."/>
            <person name="Masouleh A.K."/>
            <person name="Furtado A."/>
            <person name="Henry R.J."/>
            <person name="Mitter N."/>
        </authorList>
    </citation>
    <scope>NUCLEOTIDE SEQUENCE [LARGE SCALE GENOMIC DNA]</scope>
    <source>
        <strain evidence="2">cv. Hass</strain>
    </source>
</reference>
<protein>
    <submittedName>
        <fullName evidence="1">Uncharacterized protein</fullName>
    </submittedName>
</protein>
<dbReference type="Proteomes" id="UP001234297">
    <property type="component" value="Chromosome 5"/>
</dbReference>
<keyword evidence="2" id="KW-1185">Reference proteome</keyword>
<evidence type="ECO:0000313" key="2">
    <source>
        <dbReference type="Proteomes" id="UP001234297"/>
    </source>
</evidence>
<evidence type="ECO:0000313" key="1">
    <source>
        <dbReference type="EMBL" id="KAJ8639499.1"/>
    </source>
</evidence>
<organism evidence="1 2">
    <name type="scientific">Persea americana</name>
    <name type="common">Avocado</name>
    <dbReference type="NCBI Taxonomy" id="3435"/>
    <lineage>
        <taxon>Eukaryota</taxon>
        <taxon>Viridiplantae</taxon>
        <taxon>Streptophyta</taxon>
        <taxon>Embryophyta</taxon>
        <taxon>Tracheophyta</taxon>
        <taxon>Spermatophyta</taxon>
        <taxon>Magnoliopsida</taxon>
        <taxon>Magnoliidae</taxon>
        <taxon>Laurales</taxon>
        <taxon>Lauraceae</taxon>
        <taxon>Persea</taxon>
    </lineage>
</organism>
<name>A0ACC2M1N4_PERAE</name>
<comment type="caution">
    <text evidence="1">The sequence shown here is derived from an EMBL/GenBank/DDBJ whole genome shotgun (WGS) entry which is preliminary data.</text>
</comment>
<sequence length="170" mass="19692">MKLQRLIRNTLHILVGNMDKLLEFGRKALFVVRVLSGYEERRIRSYRLQLQRRLEQAQVRKAALRKIPEQAILGEVRRMVEEMQALNRKLEETEAAIEEYFKPIDKEAQIIMNMQLEGEEKTMKEMMKAMQEQALLEKAAAEKMAKMSSADANCPNQNAVSTPQNEASVK</sequence>
<accession>A0ACC2M1N4</accession>